<dbReference type="Gene3D" id="3.20.20.370">
    <property type="entry name" value="Glycoside hydrolase/deacetylase"/>
    <property type="match status" value="1"/>
</dbReference>
<dbReference type="PANTHER" id="PTHR10587">
    <property type="entry name" value="GLYCOSYL TRANSFERASE-RELATED"/>
    <property type="match status" value="1"/>
</dbReference>
<dbReference type="InterPro" id="IPR002509">
    <property type="entry name" value="NODB_dom"/>
</dbReference>
<dbReference type="EMBL" id="BOMB01000030">
    <property type="protein sequence ID" value="GID14336.1"/>
    <property type="molecule type" value="Genomic_DNA"/>
</dbReference>
<dbReference type="SUPFAM" id="SSF88713">
    <property type="entry name" value="Glycoside hydrolase/deacetylase"/>
    <property type="match status" value="1"/>
</dbReference>
<dbReference type="AlphaFoldDB" id="A0A8J3J242"/>
<feature type="compositionally biased region" description="Low complexity" evidence="1">
    <location>
        <begin position="17"/>
        <end position="34"/>
    </location>
</feature>
<evidence type="ECO:0000313" key="3">
    <source>
        <dbReference type="EMBL" id="GID14336.1"/>
    </source>
</evidence>
<dbReference type="GO" id="GO:0016810">
    <property type="term" value="F:hydrolase activity, acting on carbon-nitrogen (but not peptide) bonds"/>
    <property type="evidence" value="ECO:0007669"/>
    <property type="project" value="InterPro"/>
</dbReference>
<feature type="region of interest" description="Disordered" evidence="1">
    <location>
        <begin position="1"/>
        <end position="35"/>
    </location>
</feature>
<feature type="compositionally biased region" description="Polar residues" evidence="1">
    <location>
        <begin position="1"/>
        <end position="12"/>
    </location>
</feature>
<reference evidence="3" key="1">
    <citation type="submission" date="2021-01" db="EMBL/GenBank/DDBJ databases">
        <title>Whole genome shotgun sequence of Actinocatenispora rupis NBRC 107355.</title>
        <authorList>
            <person name="Komaki H."/>
            <person name="Tamura T."/>
        </authorList>
    </citation>
    <scope>NUCLEOTIDE SEQUENCE</scope>
    <source>
        <strain evidence="3">NBRC 107355</strain>
    </source>
</reference>
<evidence type="ECO:0000259" key="2">
    <source>
        <dbReference type="PROSITE" id="PS51677"/>
    </source>
</evidence>
<name>A0A8J3J242_9ACTN</name>
<dbReference type="Proteomes" id="UP000612808">
    <property type="component" value="Unassembled WGS sequence"/>
</dbReference>
<organism evidence="3 4">
    <name type="scientific">Actinocatenispora rupis</name>
    <dbReference type="NCBI Taxonomy" id="519421"/>
    <lineage>
        <taxon>Bacteria</taxon>
        <taxon>Bacillati</taxon>
        <taxon>Actinomycetota</taxon>
        <taxon>Actinomycetes</taxon>
        <taxon>Micromonosporales</taxon>
        <taxon>Micromonosporaceae</taxon>
        <taxon>Actinocatenispora</taxon>
    </lineage>
</organism>
<dbReference type="Pfam" id="PF01522">
    <property type="entry name" value="Polysacc_deac_1"/>
    <property type="match status" value="1"/>
</dbReference>
<dbReference type="InterPro" id="IPR050248">
    <property type="entry name" value="Polysacc_deacetylase_ArnD"/>
</dbReference>
<evidence type="ECO:0000313" key="4">
    <source>
        <dbReference type="Proteomes" id="UP000612808"/>
    </source>
</evidence>
<protein>
    <recommendedName>
        <fullName evidence="2">NodB homology domain-containing protein</fullName>
    </recommendedName>
</protein>
<sequence length="244" mass="26783">MLLSACGSTSAGANGVASPSPRRTSASPSPSPTALGRIAAFAGRPRSGDGPSGSLRVTGTRAVALTFDDGPSPTWTPRILALLRKYHVHATFCIIGREAKAYPKLVRQIVKEGHTLCNHSWDHDEFLNQRSTAYIRSEMTRTNAAIRRAVPHASIRYYRQPGGNWSARIVRQARSLGMTPLHWSVDPSDWQRPPARSIIHTVKSTTRRGSIILDHDGGGDRSHTYAALKVLLPYLGRKYDLIRL</sequence>
<dbReference type="PROSITE" id="PS51677">
    <property type="entry name" value="NODB"/>
    <property type="match status" value="1"/>
</dbReference>
<dbReference type="InterPro" id="IPR011330">
    <property type="entry name" value="Glyco_hydro/deAcase_b/a-brl"/>
</dbReference>
<comment type="caution">
    <text evidence="3">The sequence shown here is derived from an EMBL/GenBank/DDBJ whole genome shotgun (WGS) entry which is preliminary data.</text>
</comment>
<dbReference type="CDD" id="cd10917">
    <property type="entry name" value="CE4_NodB_like_6s_7s"/>
    <property type="match status" value="1"/>
</dbReference>
<dbReference type="GO" id="GO:0005975">
    <property type="term" value="P:carbohydrate metabolic process"/>
    <property type="evidence" value="ECO:0007669"/>
    <property type="project" value="InterPro"/>
</dbReference>
<proteinExistence type="predicted"/>
<dbReference type="RefSeq" id="WP_203662158.1">
    <property type="nucleotide sequence ID" value="NZ_BAAAZM010000001.1"/>
</dbReference>
<evidence type="ECO:0000256" key="1">
    <source>
        <dbReference type="SAM" id="MobiDB-lite"/>
    </source>
</evidence>
<gene>
    <name evidence="3" type="ORF">Aru02nite_52250</name>
</gene>
<keyword evidence="4" id="KW-1185">Reference proteome</keyword>
<feature type="domain" description="NodB homology" evidence="2">
    <location>
        <begin position="61"/>
        <end position="244"/>
    </location>
</feature>
<accession>A0A8J3J242</accession>